<evidence type="ECO:0000313" key="2">
    <source>
        <dbReference type="Proteomes" id="UP000235371"/>
    </source>
</evidence>
<dbReference type="Proteomes" id="UP000235371">
    <property type="component" value="Unassembled WGS sequence"/>
</dbReference>
<sequence>MVRLREKWLYIVSQYEIHKVQFEENKDATFQVLYRALRIRGLAIAQLSLDDLDEKTQEFCINALAERGELMDSMESEFSHWNDRLETRNTAITLAKQIVEELGDNIRRHDEAVEHGPVAGV</sequence>
<reference evidence="1 2" key="1">
    <citation type="submission" date="2016-04" db="EMBL/GenBank/DDBJ databases">
        <title>A degradative enzymes factory behind the ericoid mycorrhizal symbiosis.</title>
        <authorList>
            <consortium name="DOE Joint Genome Institute"/>
            <person name="Martino E."/>
            <person name="Morin E."/>
            <person name="Grelet G."/>
            <person name="Kuo A."/>
            <person name="Kohler A."/>
            <person name="Daghino S."/>
            <person name="Barry K."/>
            <person name="Choi C."/>
            <person name="Cichocki N."/>
            <person name="Clum A."/>
            <person name="Copeland A."/>
            <person name="Hainaut M."/>
            <person name="Haridas S."/>
            <person name="Labutti K."/>
            <person name="Lindquist E."/>
            <person name="Lipzen A."/>
            <person name="Khouja H.-R."/>
            <person name="Murat C."/>
            <person name="Ohm R."/>
            <person name="Olson A."/>
            <person name="Spatafora J."/>
            <person name="Veneault-Fourrey C."/>
            <person name="Henrissat B."/>
            <person name="Grigoriev I."/>
            <person name="Martin F."/>
            <person name="Perotto S."/>
        </authorList>
    </citation>
    <scope>NUCLEOTIDE SEQUENCE [LARGE SCALE GENOMIC DNA]</scope>
    <source>
        <strain evidence="1 2">E</strain>
    </source>
</reference>
<dbReference type="GeneID" id="36579544"/>
<proteinExistence type="predicted"/>
<dbReference type="EMBL" id="KZ613913">
    <property type="protein sequence ID" value="PMD50467.1"/>
    <property type="molecule type" value="Genomic_DNA"/>
</dbReference>
<dbReference type="RefSeq" id="XP_024727371.1">
    <property type="nucleotide sequence ID" value="XM_024871462.1"/>
</dbReference>
<organism evidence="1 2">
    <name type="scientific">Hyaloscypha bicolor E</name>
    <dbReference type="NCBI Taxonomy" id="1095630"/>
    <lineage>
        <taxon>Eukaryota</taxon>
        <taxon>Fungi</taxon>
        <taxon>Dikarya</taxon>
        <taxon>Ascomycota</taxon>
        <taxon>Pezizomycotina</taxon>
        <taxon>Leotiomycetes</taxon>
        <taxon>Helotiales</taxon>
        <taxon>Hyaloscyphaceae</taxon>
        <taxon>Hyaloscypha</taxon>
        <taxon>Hyaloscypha bicolor</taxon>
    </lineage>
</organism>
<gene>
    <name evidence="1" type="ORF">K444DRAFT_269017</name>
</gene>
<keyword evidence="2" id="KW-1185">Reference proteome</keyword>
<evidence type="ECO:0000313" key="1">
    <source>
        <dbReference type="EMBL" id="PMD50467.1"/>
    </source>
</evidence>
<dbReference type="InParanoid" id="A0A2J6SI79"/>
<protein>
    <submittedName>
        <fullName evidence="1">Uncharacterized protein</fullName>
    </submittedName>
</protein>
<name>A0A2J6SI79_9HELO</name>
<dbReference type="AlphaFoldDB" id="A0A2J6SI79"/>
<accession>A0A2J6SI79</accession>